<evidence type="ECO:0000256" key="1">
    <source>
        <dbReference type="ARBA" id="ARBA00022801"/>
    </source>
</evidence>
<evidence type="ECO:0000313" key="4">
    <source>
        <dbReference type="Proteomes" id="UP000824164"/>
    </source>
</evidence>
<comment type="caution">
    <text evidence="3">The sequence shown here is derived from an EMBL/GenBank/DDBJ whole genome shotgun (WGS) entry which is preliminary data.</text>
</comment>
<dbReference type="Gene3D" id="3.60.110.10">
    <property type="entry name" value="Carbon-nitrogen hydrolase"/>
    <property type="match status" value="1"/>
</dbReference>
<dbReference type="Proteomes" id="UP000824164">
    <property type="component" value="Unassembled WGS sequence"/>
</dbReference>
<gene>
    <name evidence="3" type="ORF">IAB63_07145</name>
</gene>
<reference evidence="3" key="1">
    <citation type="submission" date="2020-10" db="EMBL/GenBank/DDBJ databases">
        <authorList>
            <person name="Gilroy R."/>
        </authorList>
    </citation>
    <scope>NUCLEOTIDE SEQUENCE</scope>
    <source>
        <strain evidence="3">CHK187-14744</strain>
    </source>
</reference>
<accession>A0A9D1HGW8</accession>
<dbReference type="SUPFAM" id="SSF56317">
    <property type="entry name" value="Carbon-nitrogen hydrolase"/>
    <property type="match status" value="1"/>
</dbReference>
<dbReference type="InterPro" id="IPR003010">
    <property type="entry name" value="C-N_Hydrolase"/>
</dbReference>
<sequence length="174" mass="19725">MTERLYYFPGNEYKVFDTKIGKIGIMICFDKAFPEAARSLAVKGAEIIICPTAWPLNERSEDDDQLKLYNIFDYARTFENLVFFVGSDHCGEYEKEICAGHSRIIGPVGGYDLRATTGFDEGMAVADVDVQGDILKARCTAMGLENLIKDRRPDTYTELTKVTKYNFMNLQTEE</sequence>
<organism evidence="3 4">
    <name type="scientific">Candidatus Onthocola gallistercoris</name>
    <dbReference type="NCBI Taxonomy" id="2840876"/>
    <lineage>
        <taxon>Bacteria</taxon>
        <taxon>Bacillati</taxon>
        <taxon>Bacillota</taxon>
        <taxon>Bacilli</taxon>
        <taxon>Candidatus Onthocola</taxon>
    </lineage>
</organism>
<reference evidence="3" key="2">
    <citation type="journal article" date="2021" name="PeerJ">
        <title>Extensive microbial diversity within the chicken gut microbiome revealed by metagenomics and culture.</title>
        <authorList>
            <person name="Gilroy R."/>
            <person name="Ravi A."/>
            <person name="Getino M."/>
            <person name="Pursley I."/>
            <person name="Horton D.L."/>
            <person name="Alikhan N.F."/>
            <person name="Baker D."/>
            <person name="Gharbi K."/>
            <person name="Hall N."/>
            <person name="Watson M."/>
            <person name="Adriaenssens E.M."/>
            <person name="Foster-Nyarko E."/>
            <person name="Jarju S."/>
            <person name="Secka A."/>
            <person name="Antonio M."/>
            <person name="Oren A."/>
            <person name="Chaudhuri R.R."/>
            <person name="La Ragione R."/>
            <person name="Hildebrand F."/>
            <person name="Pallen M.J."/>
        </authorList>
    </citation>
    <scope>NUCLEOTIDE SEQUENCE</scope>
    <source>
        <strain evidence="3">CHK187-14744</strain>
    </source>
</reference>
<name>A0A9D1HGW8_9FIRM</name>
<dbReference type="AlphaFoldDB" id="A0A9D1HGW8"/>
<dbReference type="PANTHER" id="PTHR43674">
    <property type="entry name" value="NITRILASE C965.09-RELATED"/>
    <property type="match status" value="1"/>
</dbReference>
<dbReference type="GO" id="GO:0016811">
    <property type="term" value="F:hydrolase activity, acting on carbon-nitrogen (but not peptide) bonds, in linear amides"/>
    <property type="evidence" value="ECO:0007669"/>
    <property type="project" value="UniProtKB-ARBA"/>
</dbReference>
<proteinExistence type="predicted"/>
<dbReference type="Pfam" id="PF00795">
    <property type="entry name" value="CN_hydrolase"/>
    <property type="match status" value="1"/>
</dbReference>
<feature type="domain" description="CN hydrolase" evidence="2">
    <location>
        <begin position="1"/>
        <end position="130"/>
    </location>
</feature>
<evidence type="ECO:0000313" key="3">
    <source>
        <dbReference type="EMBL" id="HIU03011.1"/>
    </source>
</evidence>
<dbReference type="EMBL" id="DVLT01000045">
    <property type="protein sequence ID" value="HIU03011.1"/>
    <property type="molecule type" value="Genomic_DNA"/>
</dbReference>
<dbReference type="CDD" id="cd07197">
    <property type="entry name" value="nitrilase"/>
    <property type="match status" value="1"/>
</dbReference>
<dbReference type="PANTHER" id="PTHR43674:SF2">
    <property type="entry name" value="BETA-UREIDOPROPIONASE"/>
    <property type="match status" value="1"/>
</dbReference>
<dbReference type="PROSITE" id="PS50263">
    <property type="entry name" value="CN_HYDROLASE"/>
    <property type="match status" value="1"/>
</dbReference>
<protein>
    <submittedName>
        <fullName evidence="3">Carbon-nitrogen hydrolase family protein</fullName>
    </submittedName>
</protein>
<keyword evidence="1 3" id="KW-0378">Hydrolase</keyword>
<dbReference type="InterPro" id="IPR050345">
    <property type="entry name" value="Aliph_Amidase/BUP"/>
</dbReference>
<evidence type="ECO:0000259" key="2">
    <source>
        <dbReference type="PROSITE" id="PS50263"/>
    </source>
</evidence>
<dbReference type="InterPro" id="IPR036526">
    <property type="entry name" value="C-N_Hydrolase_sf"/>
</dbReference>